<protein>
    <submittedName>
        <fullName evidence="1">Sigma-70 family RNA polymerase sigma factor</fullName>
    </submittedName>
</protein>
<dbReference type="GO" id="GO:0003700">
    <property type="term" value="F:DNA-binding transcription factor activity"/>
    <property type="evidence" value="ECO:0007669"/>
    <property type="project" value="InterPro"/>
</dbReference>
<dbReference type="AlphaFoldDB" id="A0A6L9ENK3"/>
<dbReference type="InterPro" id="IPR013325">
    <property type="entry name" value="RNA_pol_sigma_r2"/>
</dbReference>
<comment type="caution">
    <text evidence="1">The sequence shown here is derived from an EMBL/GenBank/DDBJ whole genome shotgun (WGS) entry which is preliminary data.</text>
</comment>
<dbReference type="EMBL" id="WOFV02000026">
    <property type="protein sequence ID" value="NAS18129.1"/>
    <property type="molecule type" value="Genomic_DNA"/>
</dbReference>
<dbReference type="Gene3D" id="1.10.1740.10">
    <property type="match status" value="1"/>
</dbReference>
<name>A0A6L9ENK3_CLOBU</name>
<sequence length="203" mass="24197">MNYDYIENLVKKSKDGDEYSKEKLIEEFKPFIINLSKRTFIPGYDYDDFRNECYRILFRCILLYKIESHRFVAYATNGIKNSINYLIRTSIKNSNIHGSGTTVYDNYIEETYKNDEPKIEEVLCSKYDSDCLKYAMSQLTEEELDLVDHLFFQSKTLKSFADKNKICYSYAVRKKRQVLDKLFMYVNIYLNPRCTNESYSENP</sequence>
<gene>
    <name evidence="1" type="ORF">GND98_009645</name>
</gene>
<evidence type="ECO:0000313" key="1">
    <source>
        <dbReference type="EMBL" id="NAS18129.1"/>
    </source>
</evidence>
<dbReference type="SUPFAM" id="SSF88946">
    <property type="entry name" value="Sigma2 domain of RNA polymerase sigma factors"/>
    <property type="match status" value="1"/>
</dbReference>
<dbReference type="GO" id="GO:0006352">
    <property type="term" value="P:DNA-templated transcription initiation"/>
    <property type="evidence" value="ECO:0007669"/>
    <property type="project" value="InterPro"/>
</dbReference>
<evidence type="ECO:0000313" key="2">
    <source>
        <dbReference type="Proteomes" id="UP000474042"/>
    </source>
</evidence>
<accession>A0A6L9ENK3</accession>
<reference evidence="1 2" key="1">
    <citation type="submission" date="2020-01" db="EMBL/GenBank/DDBJ databases">
        <title>Genome sequence of a 1,3-propanediol producer, Clostridium butyricum S3.</title>
        <authorList>
            <person name="Zhou J."/>
        </authorList>
    </citation>
    <scope>NUCLEOTIDE SEQUENCE [LARGE SCALE GENOMIC DNA]</scope>
    <source>
        <strain evidence="1 2">S3</strain>
    </source>
</reference>
<dbReference type="Proteomes" id="UP000474042">
    <property type="component" value="Unassembled WGS sequence"/>
</dbReference>
<organism evidence="1 2">
    <name type="scientific">Clostridium butyricum</name>
    <dbReference type="NCBI Taxonomy" id="1492"/>
    <lineage>
        <taxon>Bacteria</taxon>
        <taxon>Bacillati</taxon>
        <taxon>Bacillota</taxon>
        <taxon>Clostridia</taxon>
        <taxon>Eubacteriales</taxon>
        <taxon>Clostridiaceae</taxon>
        <taxon>Clostridium</taxon>
    </lineage>
</organism>
<proteinExistence type="predicted"/>